<keyword evidence="4" id="KW-0456">Lyase</keyword>
<evidence type="ECO:0000313" key="7">
    <source>
        <dbReference type="EMBL" id="NEX45955.1"/>
    </source>
</evidence>
<evidence type="ECO:0000313" key="8">
    <source>
        <dbReference type="Proteomes" id="UP000481421"/>
    </source>
</evidence>
<evidence type="ECO:0000256" key="4">
    <source>
        <dbReference type="ARBA" id="ARBA00023239"/>
    </source>
</evidence>
<dbReference type="EC" id="4.4.1.13" evidence="2"/>
<dbReference type="PANTHER" id="PTHR43525:SF1">
    <property type="entry name" value="PROTEIN MALY"/>
    <property type="match status" value="1"/>
</dbReference>
<evidence type="ECO:0000256" key="3">
    <source>
        <dbReference type="ARBA" id="ARBA00022898"/>
    </source>
</evidence>
<keyword evidence="7" id="KW-0808">Transferase</keyword>
<dbReference type="Pfam" id="PF00155">
    <property type="entry name" value="Aminotran_1_2"/>
    <property type="match status" value="1"/>
</dbReference>
<dbReference type="InterPro" id="IPR015422">
    <property type="entry name" value="PyrdxlP-dep_Trfase_small"/>
</dbReference>
<feature type="domain" description="Aminotransferase class I/classII large" evidence="6">
    <location>
        <begin position="55"/>
        <end position="382"/>
    </location>
</feature>
<dbReference type="CDD" id="cd00609">
    <property type="entry name" value="AAT_like"/>
    <property type="match status" value="1"/>
</dbReference>
<dbReference type="AlphaFoldDB" id="A0A6B3RPH4"/>
<dbReference type="InterPro" id="IPR051798">
    <property type="entry name" value="Class-II_PLP-Dep_Aminotrans"/>
</dbReference>
<accession>A0A6B3RPH4</accession>
<dbReference type="Gene3D" id="3.40.640.10">
    <property type="entry name" value="Type I PLP-dependent aspartate aminotransferase-like (Major domain)"/>
    <property type="match status" value="1"/>
</dbReference>
<keyword evidence="8" id="KW-1185">Reference proteome</keyword>
<dbReference type="InterPro" id="IPR027619">
    <property type="entry name" value="C-S_lyase_PatB-like"/>
</dbReference>
<evidence type="ECO:0000259" key="6">
    <source>
        <dbReference type="Pfam" id="PF00155"/>
    </source>
</evidence>
<evidence type="ECO:0000256" key="5">
    <source>
        <dbReference type="ARBA" id="ARBA00037974"/>
    </source>
</evidence>
<dbReference type="InterPro" id="IPR015424">
    <property type="entry name" value="PyrdxlP-dep_Trfase"/>
</dbReference>
<proteinExistence type="inferred from homology"/>
<reference evidence="7 8" key="1">
    <citation type="submission" date="2020-02" db="EMBL/GenBank/DDBJ databases">
        <title>Rhodobacter algicola sp. nov., isolated from microalga culture.</title>
        <authorList>
            <person name="Park C.-Y."/>
        </authorList>
    </citation>
    <scope>NUCLEOTIDE SEQUENCE [LARGE SCALE GENOMIC DNA]</scope>
    <source>
        <strain evidence="7 8">ETT8</strain>
    </source>
</reference>
<gene>
    <name evidence="7" type="ORF">G3572_07045</name>
</gene>
<comment type="caution">
    <text evidence="7">The sequence shown here is derived from an EMBL/GenBank/DDBJ whole genome shotgun (WGS) entry which is preliminary data.</text>
</comment>
<comment type="similarity">
    <text evidence="5">Belongs to the class-II pyridoxal-phosphate-dependent aminotransferase family. MalY/PatB cystathionine beta-lyase subfamily.</text>
</comment>
<dbReference type="GO" id="GO:0030170">
    <property type="term" value="F:pyridoxal phosphate binding"/>
    <property type="evidence" value="ECO:0007669"/>
    <property type="project" value="InterPro"/>
</dbReference>
<keyword evidence="7" id="KW-0032">Aminotransferase</keyword>
<sequence length="390" mass="42897">MNFDEHIPRLGTHSVKWDMMERLYGVPADTGLSMWVADMDFRPPLCVQAAVEKMAAHGIYGYYGDDAGYREAIRWWMQTRHGWALDPDHIFTTHGLVNATGLVLDAYTAPGDGVVLMTPVYHAFARTIKAAGRKVVECPLALVDGRYEMDFDAWDAQMTGAERMLILCSPHNPGGRVWTREELRGVADFCLRHDLVLVSDEIHHDLVMPGHRHIAMPLAAPDVADRLVMLTATTKTFNIAGAHIGNVIIADEGLRAKFANRIMAMGISGNSFGMNMAEAAYSPEGAVWVDALVAYLDGNRRLFDAGVKEIPGLRSMPLEATYLSWVDFSGTGMAPAEFKARVEKAAQICANHGETFGSGGESCLRFNIATPRARVQEAVERLQSAFGDLQ</sequence>
<keyword evidence="3" id="KW-0663">Pyridoxal phosphate</keyword>
<organism evidence="7 8">
    <name type="scientific">Pseudotabrizicola algicola</name>
    <dbReference type="NCBI Taxonomy" id="2709381"/>
    <lineage>
        <taxon>Bacteria</taxon>
        <taxon>Pseudomonadati</taxon>
        <taxon>Pseudomonadota</taxon>
        <taxon>Alphaproteobacteria</taxon>
        <taxon>Rhodobacterales</taxon>
        <taxon>Paracoccaceae</taxon>
        <taxon>Pseudotabrizicola</taxon>
    </lineage>
</organism>
<dbReference type="GO" id="GO:0047804">
    <property type="term" value="F:cysteine-S-conjugate beta-lyase activity"/>
    <property type="evidence" value="ECO:0007669"/>
    <property type="project" value="UniProtKB-EC"/>
</dbReference>
<dbReference type="GO" id="GO:0008483">
    <property type="term" value="F:transaminase activity"/>
    <property type="evidence" value="ECO:0007669"/>
    <property type="project" value="UniProtKB-KW"/>
</dbReference>
<evidence type="ECO:0000256" key="1">
    <source>
        <dbReference type="ARBA" id="ARBA00001933"/>
    </source>
</evidence>
<dbReference type="Gene3D" id="3.90.1150.10">
    <property type="entry name" value="Aspartate Aminotransferase, domain 1"/>
    <property type="match status" value="1"/>
</dbReference>
<name>A0A6B3RPH4_9RHOB</name>
<dbReference type="Proteomes" id="UP000481421">
    <property type="component" value="Unassembled WGS sequence"/>
</dbReference>
<comment type="cofactor">
    <cofactor evidence="1">
        <name>pyridoxal 5'-phosphate</name>
        <dbReference type="ChEBI" id="CHEBI:597326"/>
    </cofactor>
</comment>
<dbReference type="EMBL" id="JAAIKE010000002">
    <property type="protein sequence ID" value="NEX45955.1"/>
    <property type="molecule type" value="Genomic_DNA"/>
</dbReference>
<evidence type="ECO:0000256" key="2">
    <source>
        <dbReference type="ARBA" id="ARBA00012224"/>
    </source>
</evidence>
<protein>
    <recommendedName>
        <fullName evidence="2">cysteine-S-conjugate beta-lyase</fullName>
        <ecNumber evidence="2">4.4.1.13</ecNumber>
    </recommendedName>
</protein>
<dbReference type="NCBIfam" id="TIGR04350">
    <property type="entry name" value="C_S_lyase_PatB"/>
    <property type="match status" value="1"/>
</dbReference>
<dbReference type="SUPFAM" id="SSF53383">
    <property type="entry name" value="PLP-dependent transferases"/>
    <property type="match status" value="1"/>
</dbReference>
<dbReference type="InterPro" id="IPR015421">
    <property type="entry name" value="PyrdxlP-dep_Trfase_major"/>
</dbReference>
<dbReference type="PANTHER" id="PTHR43525">
    <property type="entry name" value="PROTEIN MALY"/>
    <property type="match status" value="1"/>
</dbReference>
<dbReference type="RefSeq" id="WP_164610227.1">
    <property type="nucleotide sequence ID" value="NZ_JAAIKE010000002.1"/>
</dbReference>
<dbReference type="InterPro" id="IPR004839">
    <property type="entry name" value="Aminotransferase_I/II_large"/>
</dbReference>